<keyword evidence="2" id="KW-1185">Reference proteome</keyword>
<dbReference type="EMBL" id="JAPDRQ010000009">
    <property type="protein sequence ID" value="KAJ9663354.1"/>
    <property type="molecule type" value="Genomic_DNA"/>
</dbReference>
<evidence type="ECO:0000313" key="2">
    <source>
        <dbReference type="Proteomes" id="UP001172386"/>
    </source>
</evidence>
<evidence type="ECO:0000313" key="1">
    <source>
        <dbReference type="EMBL" id="KAJ9663354.1"/>
    </source>
</evidence>
<proteinExistence type="predicted"/>
<reference evidence="1" key="1">
    <citation type="submission" date="2022-10" db="EMBL/GenBank/DDBJ databases">
        <title>Culturing micro-colonial fungi from biological soil crusts in the Mojave desert and describing Neophaeococcomyces mojavensis, and introducing the new genera and species Taxawa tesnikishii.</title>
        <authorList>
            <person name="Kurbessoian T."/>
            <person name="Stajich J.E."/>
        </authorList>
    </citation>
    <scope>NUCLEOTIDE SEQUENCE</scope>
    <source>
        <strain evidence="1">JES_112</strain>
    </source>
</reference>
<dbReference type="Proteomes" id="UP001172386">
    <property type="component" value="Unassembled WGS sequence"/>
</dbReference>
<comment type="caution">
    <text evidence="1">The sequence shown here is derived from an EMBL/GenBank/DDBJ whole genome shotgun (WGS) entry which is preliminary data.</text>
</comment>
<protein>
    <submittedName>
        <fullName evidence="1">Uncharacterized protein</fullName>
    </submittedName>
</protein>
<organism evidence="1 2">
    <name type="scientific">Neophaeococcomyces mojaviensis</name>
    <dbReference type="NCBI Taxonomy" id="3383035"/>
    <lineage>
        <taxon>Eukaryota</taxon>
        <taxon>Fungi</taxon>
        <taxon>Dikarya</taxon>
        <taxon>Ascomycota</taxon>
        <taxon>Pezizomycotina</taxon>
        <taxon>Eurotiomycetes</taxon>
        <taxon>Chaetothyriomycetidae</taxon>
        <taxon>Chaetothyriales</taxon>
        <taxon>Chaetothyriales incertae sedis</taxon>
        <taxon>Neophaeococcomyces</taxon>
    </lineage>
</organism>
<accession>A0ACC3AJ51</accession>
<gene>
    <name evidence="1" type="ORF">H2198_000871</name>
</gene>
<sequence>MSQRNWPRSNFSGRDVMLTDFQSNGNNSTAYSGGRPYWQTGQQAYHAVNTEAEDDSSGADGLQVPSQQMRRNSRSSTMHRATSSRATSADTRHTRSTSRTNAQTFFTIVPVDPPADAPSLNWLPVSLKPVFLWTNALICCVIVGCICAIMFGVGSDRKALLTSANAHILSTYAPTLIATVNLLLFRSTFFESFRMLPYFRMADRNGRISDGVPAQKCVAGSYFPWPFASFEDRWLKILANIMLIAVNILTAFKSVFLGSQQVTDGWILTVHHLPAYYLIAAYGTMSIFYVIVYFWTRDRFTGLKWDPASPLDHLALVWKTDAMDHFSILPNNSKKASEVLPKGVRWRIGYWERSDHSADGTAKRSLIHGIGTLDGSRPVKCHNDFSCTCGDKRKCDFSQRLYPQLSHPGLLIPCLLMLLGIFGWFIAAIVRGKFRNGYELSGSWLLLRNMTQSTGSDATMIVSGQAIRASDSTTVNILFRALPTLIAGFFALNIMVGLDRRLRDTVCYADLAAGPQPSSKSLALNYDTQIGFLVPVAALKRQHYRVAWISFVSTIAPLCPVFAAGLFIVQRESEDRIRLIISKPAYILVFAYVLLFIIAMIVAWPRKLELLLRPMYSIADHVKPFVDSWLLKDDALDLAVQEKAQDKFYAKVLLAEHLYRLGIIEGVCRRMHRGVDIVGNENGVKYSNVRSAEELIKEQVRHRKNKSGGSRLLQRDDSDVGLVTNMNYADD</sequence>
<name>A0ACC3AJ51_9EURO</name>